<evidence type="ECO:0000313" key="4">
    <source>
        <dbReference type="Proteomes" id="UP000551616"/>
    </source>
</evidence>
<evidence type="ECO:0000313" key="3">
    <source>
        <dbReference type="EMBL" id="MBA2116350.1"/>
    </source>
</evidence>
<dbReference type="PANTHER" id="PTHR30298:SF0">
    <property type="entry name" value="PROTEIN YBFL-RELATED"/>
    <property type="match status" value="1"/>
</dbReference>
<organism evidence="3 4">
    <name type="scientific">Bremerella alba</name>
    <dbReference type="NCBI Taxonomy" id="980252"/>
    <lineage>
        <taxon>Bacteria</taxon>
        <taxon>Pseudomonadati</taxon>
        <taxon>Planctomycetota</taxon>
        <taxon>Planctomycetia</taxon>
        <taxon>Pirellulales</taxon>
        <taxon>Pirellulaceae</taxon>
        <taxon>Bremerella</taxon>
    </lineage>
</organism>
<sequence>MARQIDQDDVVSILDYFQELDDPRCHINRKHLLGDLLVICVLAVIAGADGPRSIAVWANAHADWLKKRLELPAGIPSHDTIGRLLALLKPDAFQQCFDQWLLAMREKATTQDDARELIAIDGKVLRRSHDRKRGIGPLCLVSAWAVRSGISLGQMAAGDKSNEIAVFPEFIEQINVRKAIVTLDAAGCQREVAAKIIDGEGDFVLALKGNQETLHNHVRDYIVTHMENDFAHVKSQKHEEESKGHGRIDKLVYYQMSWPKQLPDRDRWPGARTIGVAIRMSEENGRHTSDVRYYISSLRLGVKQFASAVRGHWGIENTLHWSLDVTFREDDSRVRNRFAAENLAWLKRMAISLIKQQKSKESIVMRRRMAGWNVNFLAEIIGLPTT</sequence>
<dbReference type="GO" id="GO:0006313">
    <property type="term" value="P:DNA transposition"/>
    <property type="evidence" value="ECO:0007669"/>
    <property type="project" value="InterPro"/>
</dbReference>
<dbReference type="Proteomes" id="UP000551616">
    <property type="component" value="Unassembled WGS sequence"/>
</dbReference>
<dbReference type="EMBL" id="JABRWO010000009">
    <property type="protein sequence ID" value="MBA2116350.1"/>
    <property type="molecule type" value="Genomic_DNA"/>
</dbReference>
<proteinExistence type="predicted"/>
<reference evidence="3 4" key="1">
    <citation type="submission" date="2020-05" db="EMBL/GenBank/DDBJ databases">
        <title>Bremerella alba sp. nov., a novel planctomycete isolated from the surface of the macroalga Fucus spiralis.</title>
        <authorList>
            <person name="Godinho O."/>
            <person name="Botelho R."/>
            <person name="Albuquerque L."/>
            <person name="Wiegand S."/>
            <person name="Da Costa M.S."/>
            <person name="Lobo-Da-Cunha A."/>
            <person name="Jogler C."/>
            <person name="Lage O.M."/>
        </authorList>
    </citation>
    <scope>NUCLEOTIDE SEQUENCE [LARGE SCALE GENOMIC DNA]</scope>
    <source>
        <strain evidence="3 4">FF15</strain>
    </source>
</reference>
<protein>
    <submittedName>
        <fullName evidence="3">ISAs1 family transposase ISBlma7</fullName>
    </submittedName>
</protein>
<comment type="caution">
    <text evidence="3">The sequence shown here is derived from an EMBL/GenBank/DDBJ whole genome shotgun (WGS) entry which is preliminary data.</text>
</comment>
<evidence type="ECO:0000259" key="2">
    <source>
        <dbReference type="Pfam" id="PF13808"/>
    </source>
</evidence>
<dbReference type="Pfam" id="PF13808">
    <property type="entry name" value="DDE_Tnp_1_assoc"/>
    <property type="match status" value="1"/>
</dbReference>
<dbReference type="PANTHER" id="PTHR30298">
    <property type="entry name" value="H REPEAT-ASSOCIATED PREDICTED TRANSPOSASE"/>
    <property type="match status" value="1"/>
</dbReference>
<keyword evidence="4" id="KW-1185">Reference proteome</keyword>
<feature type="domain" description="Transposase IS4-like" evidence="1">
    <location>
        <begin position="115"/>
        <end position="352"/>
    </location>
</feature>
<accession>A0A7V8V7H0</accession>
<dbReference type="GO" id="GO:0004803">
    <property type="term" value="F:transposase activity"/>
    <property type="evidence" value="ECO:0007669"/>
    <property type="project" value="InterPro"/>
</dbReference>
<dbReference type="AlphaFoldDB" id="A0A7V8V7H0"/>
<dbReference type="InterPro" id="IPR002559">
    <property type="entry name" value="Transposase_11"/>
</dbReference>
<dbReference type="Pfam" id="PF01609">
    <property type="entry name" value="DDE_Tnp_1"/>
    <property type="match status" value="1"/>
</dbReference>
<name>A0A7V8V7H0_9BACT</name>
<dbReference type="RefSeq" id="WP_207397747.1">
    <property type="nucleotide sequence ID" value="NZ_JABRWO010000009.1"/>
</dbReference>
<dbReference type="InterPro" id="IPR051698">
    <property type="entry name" value="Transposase_11-like"/>
</dbReference>
<gene>
    <name evidence="3" type="ORF">HOV93_35390</name>
</gene>
<dbReference type="InterPro" id="IPR032806">
    <property type="entry name" value="YbfD_N"/>
</dbReference>
<evidence type="ECO:0000259" key="1">
    <source>
        <dbReference type="Pfam" id="PF01609"/>
    </source>
</evidence>
<dbReference type="NCBIfam" id="NF033564">
    <property type="entry name" value="transpos_ISAs1"/>
    <property type="match status" value="1"/>
</dbReference>
<dbReference type="GO" id="GO:0003677">
    <property type="term" value="F:DNA binding"/>
    <property type="evidence" value="ECO:0007669"/>
    <property type="project" value="InterPro"/>
</dbReference>
<dbReference type="InterPro" id="IPR047647">
    <property type="entry name" value="ISAs1_transpos"/>
</dbReference>
<feature type="domain" description="H repeat-associated protein N-terminal" evidence="2">
    <location>
        <begin position="14"/>
        <end position="101"/>
    </location>
</feature>